<evidence type="ECO:0000313" key="1">
    <source>
        <dbReference type="EMBL" id="RUS66642.1"/>
    </source>
</evidence>
<dbReference type="AlphaFoldDB" id="A0A433SD21"/>
<comment type="caution">
    <text evidence="1">The sequence shown here is derived from an EMBL/GenBank/DDBJ whole genome shotgun (WGS) entry which is preliminary data.</text>
</comment>
<dbReference type="EMBL" id="PQSP01000004">
    <property type="protein sequence ID" value="RUS66642.1"/>
    <property type="molecule type" value="Genomic_DNA"/>
</dbReference>
<accession>A0A433SD21</accession>
<proteinExistence type="predicted"/>
<keyword evidence="2" id="KW-1185">Reference proteome</keyword>
<name>A0A433SD21_9BURK</name>
<protein>
    <submittedName>
        <fullName evidence="1">Uncharacterized protein</fullName>
    </submittedName>
</protein>
<sequence>MSEPHSLYVRATVTPERYEQMMSSQVPVGGAFNDWQGWIDGQLSQSVAVPERFLQAFADISLQQFVSGVCEAPHCMAHTHYDRNRGVWQLGILQLTENYAEMIPYLAAVRGCAAFNQPQADDFAAIYPFVWGDAGYAACISLHNGQSTLIDELTAEQRQKADSFLDAIMTRAMKGAG</sequence>
<evidence type="ECO:0000313" key="2">
    <source>
        <dbReference type="Proteomes" id="UP000286947"/>
    </source>
</evidence>
<gene>
    <name evidence="1" type="ORF">CUZ56_01922</name>
</gene>
<dbReference type="Proteomes" id="UP000286947">
    <property type="component" value="Unassembled WGS sequence"/>
</dbReference>
<dbReference type="RefSeq" id="WP_126980119.1">
    <property type="nucleotide sequence ID" value="NZ_PQSP01000004.1"/>
</dbReference>
<dbReference type="OrthoDB" id="6910425at2"/>
<organism evidence="1 2">
    <name type="scientific">Saezia sanguinis</name>
    <dbReference type="NCBI Taxonomy" id="1965230"/>
    <lineage>
        <taxon>Bacteria</taxon>
        <taxon>Pseudomonadati</taxon>
        <taxon>Pseudomonadota</taxon>
        <taxon>Betaproteobacteria</taxon>
        <taxon>Burkholderiales</taxon>
        <taxon>Saeziaceae</taxon>
        <taxon>Saezia</taxon>
    </lineage>
</organism>
<reference evidence="1 2" key="1">
    <citation type="submission" date="2018-01" db="EMBL/GenBank/DDBJ databases">
        <title>Saezia sanguinis gen. nov., sp. nov., in the order Burkholderiales isolated from human blood.</title>
        <authorList>
            <person name="Medina-Pascual M.J."/>
            <person name="Valdezate S."/>
            <person name="Monzon S."/>
            <person name="Cuesta I."/>
            <person name="Carrasco G."/>
            <person name="Villalon P."/>
            <person name="Saez-Nieto J.A."/>
        </authorList>
    </citation>
    <scope>NUCLEOTIDE SEQUENCE [LARGE SCALE GENOMIC DNA]</scope>
    <source>
        <strain evidence="1 2">CNM695-12</strain>
    </source>
</reference>